<accession>A0A4V6T6D0</accession>
<keyword evidence="1" id="KW-0472">Membrane</keyword>
<protein>
    <submittedName>
        <fullName evidence="2">Uncharacterized protein</fullName>
    </submittedName>
</protein>
<proteinExistence type="predicted"/>
<reference evidence="2 3" key="1">
    <citation type="submission" date="2019-04" db="EMBL/GenBank/DDBJ databases">
        <title>genome sequence of strain W3.</title>
        <authorList>
            <person name="Gao J."/>
            <person name="Sun J."/>
        </authorList>
    </citation>
    <scope>NUCLEOTIDE SEQUENCE [LARGE SCALE GENOMIC DNA]</scope>
    <source>
        <strain evidence="2 3">W3</strain>
    </source>
</reference>
<dbReference type="AlphaFoldDB" id="A0A4V6T6D0"/>
<comment type="caution">
    <text evidence="2">The sequence shown here is derived from an EMBL/GenBank/DDBJ whole genome shotgun (WGS) entry which is preliminary data.</text>
</comment>
<feature type="transmembrane region" description="Helical" evidence="1">
    <location>
        <begin position="27"/>
        <end position="51"/>
    </location>
</feature>
<feature type="transmembrane region" description="Helical" evidence="1">
    <location>
        <begin position="57"/>
        <end position="77"/>
    </location>
</feature>
<dbReference type="Proteomes" id="UP000307378">
    <property type="component" value="Unassembled WGS sequence"/>
</dbReference>
<keyword evidence="1" id="KW-1133">Transmembrane helix</keyword>
<evidence type="ECO:0000256" key="1">
    <source>
        <dbReference type="SAM" id="Phobius"/>
    </source>
</evidence>
<gene>
    <name evidence="2" type="ORF">FAA86_23880</name>
</gene>
<keyword evidence="1" id="KW-0812">Transmembrane</keyword>
<dbReference type="EMBL" id="STGU01000040">
    <property type="protein sequence ID" value="THV28906.1"/>
    <property type="molecule type" value="Genomic_DNA"/>
</dbReference>
<name>A0A4V6T6D0_9HYPH</name>
<sequence>MIVPPFLSYVRAAFIFIKGNGGALIRIYATLLVIVFVAEFTAATLLTLSRLQNNQTAWLLAQAWVIVVSIAFCVWSISRLFRRS</sequence>
<organism evidence="2 3">
    <name type="scientific">Rhizobium rosettiformans W3</name>
    <dbReference type="NCBI Taxonomy" id="538378"/>
    <lineage>
        <taxon>Bacteria</taxon>
        <taxon>Pseudomonadati</taxon>
        <taxon>Pseudomonadota</taxon>
        <taxon>Alphaproteobacteria</taxon>
        <taxon>Hyphomicrobiales</taxon>
        <taxon>Rhizobiaceae</taxon>
        <taxon>Rhizobium/Agrobacterium group</taxon>
        <taxon>Rhizobium</taxon>
    </lineage>
</organism>
<dbReference type="RefSeq" id="WP_167495088.1">
    <property type="nucleotide sequence ID" value="NZ_STGU01000040.1"/>
</dbReference>
<evidence type="ECO:0000313" key="3">
    <source>
        <dbReference type="Proteomes" id="UP000307378"/>
    </source>
</evidence>
<evidence type="ECO:0000313" key="2">
    <source>
        <dbReference type="EMBL" id="THV28906.1"/>
    </source>
</evidence>